<feature type="transmembrane region" description="Helical" evidence="5">
    <location>
        <begin position="381"/>
        <end position="408"/>
    </location>
</feature>
<dbReference type="RefSeq" id="WP_250223104.1">
    <property type="nucleotide sequence ID" value="NZ_CP097762.1"/>
</dbReference>
<feature type="transmembrane region" description="Helical" evidence="5">
    <location>
        <begin position="75"/>
        <end position="94"/>
    </location>
</feature>
<proteinExistence type="inferred from homology"/>
<keyword evidence="2 5" id="KW-0812">Transmembrane</keyword>
<dbReference type="EC" id="7.1.1.-" evidence="5"/>
<keyword evidence="5" id="KW-1003">Cell membrane</keyword>
<keyword evidence="4 5" id="KW-0472">Membrane</keyword>
<evidence type="ECO:0000256" key="1">
    <source>
        <dbReference type="ARBA" id="ARBA00004127"/>
    </source>
</evidence>
<evidence type="ECO:0000256" key="6">
    <source>
        <dbReference type="RuleBase" id="RU000320"/>
    </source>
</evidence>
<dbReference type="HAMAP" id="MF_00445">
    <property type="entry name" value="NDH1_NuoN_1"/>
    <property type="match status" value="1"/>
</dbReference>
<keyword evidence="5" id="KW-1278">Translocase</keyword>
<protein>
    <recommendedName>
        <fullName evidence="5">NADH-quinone oxidoreductase subunit N</fullName>
        <ecNumber evidence="5">7.1.1.-</ecNumber>
    </recommendedName>
    <alternativeName>
        <fullName evidence="5">NADH dehydrogenase I subunit N</fullName>
    </alternativeName>
    <alternativeName>
        <fullName evidence="5">NDH-1 subunit N</fullName>
    </alternativeName>
</protein>
<dbReference type="EMBL" id="CP097762">
    <property type="protein sequence ID" value="URJ24973.1"/>
    <property type="molecule type" value="Genomic_DNA"/>
</dbReference>
<keyword evidence="5" id="KW-0813">Transport</keyword>
<feature type="transmembrane region" description="Helical" evidence="5">
    <location>
        <begin position="161"/>
        <end position="181"/>
    </location>
</feature>
<feature type="transmembrane region" description="Helical" evidence="5">
    <location>
        <begin position="35"/>
        <end position="55"/>
    </location>
</feature>
<feature type="domain" description="NADH:quinone oxidoreductase/Mrp antiporter transmembrane" evidence="7">
    <location>
        <begin position="123"/>
        <end position="431"/>
    </location>
</feature>
<dbReference type="Pfam" id="PF00361">
    <property type="entry name" value="Proton_antipo_M"/>
    <property type="match status" value="1"/>
</dbReference>
<evidence type="ECO:0000256" key="5">
    <source>
        <dbReference type="HAMAP-Rule" id="MF_00445"/>
    </source>
</evidence>
<name>A0ABY4SV79_9ENTR</name>
<dbReference type="Proteomes" id="UP001056834">
    <property type="component" value="Chromosome"/>
</dbReference>
<feature type="transmembrane region" description="Helical" evidence="5">
    <location>
        <begin position="420"/>
        <end position="445"/>
    </location>
</feature>
<comment type="catalytic activity">
    <reaction evidence="5">
        <text>a quinone + NADH + 5 H(+)(in) = a quinol + NAD(+) + 4 H(+)(out)</text>
        <dbReference type="Rhea" id="RHEA:57888"/>
        <dbReference type="ChEBI" id="CHEBI:15378"/>
        <dbReference type="ChEBI" id="CHEBI:24646"/>
        <dbReference type="ChEBI" id="CHEBI:57540"/>
        <dbReference type="ChEBI" id="CHEBI:57945"/>
        <dbReference type="ChEBI" id="CHEBI:132124"/>
    </reaction>
</comment>
<feature type="transmembrane region" description="Helical" evidence="5">
    <location>
        <begin position="205"/>
        <end position="229"/>
    </location>
</feature>
<evidence type="ECO:0000259" key="7">
    <source>
        <dbReference type="Pfam" id="PF00361"/>
    </source>
</evidence>
<dbReference type="PRINTS" id="PR01434">
    <property type="entry name" value="NADHDHGNASE5"/>
</dbReference>
<evidence type="ECO:0000256" key="3">
    <source>
        <dbReference type="ARBA" id="ARBA00022989"/>
    </source>
</evidence>
<comment type="subunit">
    <text evidence="5">NDH-1 is composed of 13 different subunits. Subunits NuoA, H, J, K, L, M, N constitute the membrane sector of the complex.</text>
</comment>
<keyword evidence="5" id="KW-0874">Quinone</keyword>
<dbReference type="InterPro" id="IPR001750">
    <property type="entry name" value="ND/Mrp_TM"/>
</dbReference>
<comment type="similarity">
    <text evidence="5">Belongs to the complex I subunit 2 family.</text>
</comment>
<comment type="subcellular location">
    <subcellularLocation>
        <location evidence="5">Cell membrane</location>
        <topology evidence="5">Multi-pass membrane protein</topology>
    </subcellularLocation>
    <subcellularLocation>
        <location evidence="1">Endomembrane system</location>
        <topology evidence="1">Multi-pass membrane protein</topology>
    </subcellularLocation>
    <subcellularLocation>
        <location evidence="6">Membrane</location>
        <topology evidence="6">Multi-pass membrane protein</topology>
    </subcellularLocation>
</comment>
<feature type="transmembrane region" description="Helical" evidence="5">
    <location>
        <begin position="129"/>
        <end position="149"/>
    </location>
</feature>
<dbReference type="NCBIfam" id="TIGR01770">
    <property type="entry name" value="NDH_I_N"/>
    <property type="match status" value="1"/>
</dbReference>
<dbReference type="PANTHER" id="PTHR22773">
    <property type="entry name" value="NADH DEHYDROGENASE"/>
    <property type="match status" value="1"/>
</dbReference>
<organism evidence="8 9">
    <name type="scientific">Candidatus Blochmannia ocreatus</name>
    <name type="common">nom. nud.</name>
    <dbReference type="NCBI Taxonomy" id="251538"/>
    <lineage>
        <taxon>Bacteria</taxon>
        <taxon>Pseudomonadati</taxon>
        <taxon>Pseudomonadota</taxon>
        <taxon>Gammaproteobacteria</taxon>
        <taxon>Enterobacterales</taxon>
        <taxon>Enterobacteriaceae</taxon>
        <taxon>ant endosymbionts</taxon>
        <taxon>Candidatus Blochmanniella</taxon>
    </lineage>
</organism>
<comment type="function">
    <text evidence="5">NDH-1 shuttles electrons from NADH, via FMN and iron-sulfur (Fe-S) centers, to quinones in the respiratory chain. The immediate electron acceptor for the enzyme in this species is believed to be ubiquinone. Couples the redox reaction to proton translocation (for every two electrons transferred, four hydrogen ions are translocated across the cytoplasmic membrane), and thus conserves the redox energy in a proton gradient.</text>
</comment>
<evidence type="ECO:0000256" key="4">
    <source>
        <dbReference type="ARBA" id="ARBA00023136"/>
    </source>
</evidence>
<evidence type="ECO:0000256" key="2">
    <source>
        <dbReference type="ARBA" id="ARBA00022692"/>
    </source>
</evidence>
<dbReference type="InterPro" id="IPR010096">
    <property type="entry name" value="NADH-Q_OxRdtase_suN/2"/>
</dbReference>
<sequence>MIMMLETGIVLLPVMVVGITTIVIMLFISIYKRNLLFHTFLTIFGLSLSVVSFWLIWHQNTRNVLELIYVDNTTIFYGILILLSSIVSVILSYNYLLNHPNVRDEFLLLLLISNIGGILLISANHLVILFLGIELISLPLFGLIGYSYFKKFSLEASIKYIILSGISTSFMLFGIALIYTVSNCLSFLGISNIVHSQYFIAYQPIYLIGLSMLMVGFGFKLSLVPFHFWVPDIYQGSSSSVALYLTTSVKIAILSILIRLFMIFPDQYQNILYVFLSGSACCSVLFGNLMSIGQCNIKRFLAYSVIAQIGYMMIGIISAMKFKFDLITAEALGIYLISYVLSITGVFGIISIFSVIYKSNFTKNSVYDLCVYRGLFWKNPILSILLTITMLSLSGFPMTLGFIGKFYIFMSGIYSKLWWFTVFVAINSVIGIFYYLRIIINLYLAPVKSMFINNNCNISVLSQKNWITSVVGIAVIIITVCILFFGFYPQPIINLIHLIYF</sequence>
<gene>
    <name evidence="5" type="primary">nuoN</name>
    <name evidence="8" type="ORF">M9405_02335</name>
</gene>
<feature type="transmembrane region" description="Helical" evidence="5">
    <location>
        <begin position="466"/>
        <end position="488"/>
    </location>
</feature>
<reference evidence="8" key="1">
    <citation type="submission" date="2022-05" db="EMBL/GenBank/DDBJ databases">
        <title>Impact of host demography and evolutionary history on endosymbiont molecular evolution: a test in carpenter ants (Genus Camponotus) and their Blochmannia endosymbionts.</title>
        <authorList>
            <person name="Manthey J.D."/>
            <person name="Giron J.C."/>
            <person name="Hruska J.P."/>
        </authorList>
    </citation>
    <scope>NUCLEOTIDE SEQUENCE</scope>
    <source>
        <strain evidence="8">C-006</strain>
    </source>
</reference>
<feature type="transmembrane region" description="Helical" evidence="5">
    <location>
        <begin position="241"/>
        <end position="264"/>
    </location>
</feature>
<feature type="transmembrane region" description="Helical" evidence="5">
    <location>
        <begin position="332"/>
        <end position="357"/>
    </location>
</feature>
<accession>A0ABY4SV79</accession>
<keyword evidence="5" id="KW-0520">NAD</keyword>
<evidence type="ECO:0000313" key="8">
    <source>
        <dbReference type="EMBL" id="URJ24973.1"/>
    </source>
</evidence>
<feature type="transmembrane region" description="Helical" evidence="5">
    <location>
        <begin position="106"/>
        <end position="123"/>
    </location>
</feature>
<keyword evidence="3 5" id="KW-1133">Transmembrane helix</keyword>
<keyword evidence="9" id="KW-1185">Reference proteome</keyword>
<keyword evidence="5" id="KW-0830">Ubiquinone</keyword>
<feature type="transmembrane region" description="Helical" evidence="5">
    <location>
        <begin position="300"/>
        <end position="320"/>
    </location>
</feature>
<feature type="transmembrane region" description="Helical" evidence="5">
    <location>
        <begin position="270"/>
        <end position="288"/>
    </location>
</feature>
<feature type="transmembrane region" description="Helical" evidence="5">
    <location>
        <begin position="6"/>
        <end position="28"/>
    </location>
</feature>
<evidence type="ECO:0000313" key="9">
    <source>
        <dbReference type="Proteomes" id="UP001056834"/>
    </source>
</evidence>